<evidence type="ECO:0000256" key="1">
    <source>
        <dbReference type="SAM" id="MobiDB-lite"/>
    </source>
</evidence>
<organism evidence="2 3">
    <name type="scientific">Salinibacter ruber</name>
    <dbReference type="NCBI Taxonomy" id="146919"/>
    <lineage>
        <taxon>Bacteria</taxon>
        <taxon>Pseudomonadati</taxon>
        <taxon>Rhodothermota</taxon>
        <taxon>Rhodothermia</taxon>
        <taxon>Rhodothermales</taxon>
        <taxon>Salinibacteraceae</taxon>
        <taxon>Salinibacter</taxon>
    </lineage>
</organism>
<feature type="region of interest" description="Disordered" evidence="1">
    <location>
        <begin position="153"/>
        <end position="173"/>
    </location>
</feature>
<evidence type="ECO:0000313" key="2">
    <source>
        <dbReference type="EMBL" id="MCS4157686.1"/>
    </source>
</evidence>
<proteinExistence type="predicted"/>
<gene>
    <name evidence="2" type="ORF">GGP99_001650</name>
</gene>
<reference evidence="2" key="1">
    <citation type="submission" date="2022-08" db="EMBL/GenBank/DDBJ databases">
        <title>Genomic Encyclopedia of Type Strains, Phase V (KMG-V): Genome sequencing to study the core and pangenomes of soil and plant-associated prokaryotes.</title>
        <authorList>
            <person name="Whitman W."/>
        </authorList>
    </citation>
    <scope>NUCLEOTIDE SEQUENCE</scope>
    <source>
        <strain evidence="2">SP3002</strain>
    </source>
</reference>
<dbReference type="Proteomes" id="UP001155110">
    <property type="component" value="Unassembled WGS sequence"/>
</dbReference>
<name>A0AAW5P777_9BACT</name>
<evidence type="ECO:0000313" key="3">
    <source>
        <dbReference type="Proteomes" id="UP001155110"/>
    </source>
</evidence>
<accession>A0AAW5P777</accession>
<dbReference type="EMBL" id="JANTZM010000007">
    <property type="protein sequence ID" value="MCS4157686.1"/>
    <property type="molecule type" value="Genomic_DNA"/>
</dbReference>
<dbReference type="AlphaFoldDB" id="A0AAW5P777"/>
<sequence length="233" mass="25425">MTSNGSCKRNKRPSYCRSSIYLSLLFGRSRRALCRLQKRVCRRLLGLFLLPVRRAVLMHGFCPADRGSRIGVLKRSPLWPRRSRGGIARLLDSLLHPAATTSRACLLGQVPPHRRTSNLNVPPVSLRVYRLIQTLPLPPHVHLRRLHALRRQPASDVPPANATKRATSKHSQRCSSAASNITACKSASGGAGKAANCNAVSDCVSTSLPPAVPCHLPGDSPLGLLLALRFFVK</sequence>
<protein>
    <submittedName>
        <fullName evidence="2">Uncharacterized protein</fullName>
    </submittedName>
</protein>
<comment type="caution">
    <text evidence="2">The sequence shown here is derived from an EMBL/GenBank/DDBJ whole genome shotgun (WGS) entry which is preliminary data.</text>
</comment>